<dbReference type="GO" id="GO:0016787">
    <property type="term" value="F:hydrolase activity"/>
    <property type="evidence" value="ECO:0007669"/>
    <property type="project" value="UniProtKB-KW"/>
</dbReference>
<keyword evidence="3" id="KW-0378">Hydrolase</keyword>
<dbReference type="Gene3D" id="3.60.15.10">
    <property type="entry name" value="Ribonuclease Z/Hydroxyacylglutathione hydrolase-like"/>
    <property type="match status" value="1"/>
</dbReference>
<dbReference type="EMBL" id="CAFBMX010000004">
    <property type="protein sequence ID" value="CAB4929155.1"/>
    <property type="molecule type" value="Genomic_DNA"/>
</dbReference>
<evidence type="ECO:0000256" key="1">
    <source>
        <dbReference type="ARBA" id="ARBA00007749"/>
    </source>
</evidence>
<feature type="domain" description="Metallo-beta-lactamase" evidence="5">
    <location>
        <begin position="63"/>
        <end position="284"/>
    </location>
</feature>
<sequence>MSTYPVTPIVELGSTTIQRVVELEKWDFPPELLFELSPELLEEARREFDWRSVDPQTGKLILSAHTWVIRAQGRTILVDTCNGNHKQRPVFGNVHLLNEPYLERLAAAGVRPDEVDVVMCTHLHPDHIGWNTQLVDGTWVPTFPNAAYLMSPVDFADMTDWYDHGERRFELDHDLARSWEDSVLPVIEHGLAQFVDPDHVIVDELAHGVRLEAMPGHTRGHAGVLIEGGGRTAVATGDAFHHLLQLNHPEIGNLADRDPEQAQATRRGLFERFADTDTIVLPGHFPAPSAGRIVSRGDRLEFRFLGQD</sequence>
<dbReference type="InterPro" id="IPR051013">
    <property type="entry name" value="MBL_superfamily_lactonases"/>
</dbReference>
<dbReference type="CDD" id="cd16277">
    <property type="entry name" value="metallo-hydrolase-like_MBL-fold"/>
    <property type="match status" value="1"/>
</dbReference>
<dbReference type="SUPFAM" id="SSF56281">
    <property type="entry name" value="Metallo-hydrolase/oxidoreductase"/>
    <property type="match status" value="1"/>
</dbReference>
<dbReference type="SMART" id="SM00849">
    <property type="entry name" value="Lactamase_B"/>
    <property type="match status" value="1"/>
</dbReference>
<dbReference type="PANTHER" id="PTHR42978:SF6">
    <property type="entry name" value="QUORUM-QUENCHING LACTONASE YTNP-RELATED"/>
    <property type="match status" value="1"/>
</dbReference>
<proteinExistence type="inferred from homology"/>
<evidence type="ECO:0000313" key="6">
    <source>
        <dbReference type="EMBL" id="CAB4929155.1"/>
    </source>
</evidence>
<evidence type="ECO:0000256" key="4">
    <source>
        <dbReference type="ARBA" id="ARBA00022833"/>
    </source>
</evidence>
<organism evidence="6">
    <name type="scientific">freshwater metagenome</name>
    <dbReference type="NCBI Taxonomy" id="449393"/>
    <lineage>
        <taxon>unclassified sequences</taxon>
        <taxon>metagenomes</taxon>
        <taxon>ecological metagenomes</taxon>
    </lineage>
</organism>
<dbReference type="InterPro" id="IPR001279">
    <property type="entry name" value="Metallo-B-lactamas"/>
</dbReference>
<evidence type="ECO:0000256" key="2">
    <source>
        <dbReference type="ARBA" id="ARBA00022723"/>
    </source>
</evidence>
<protein>
    <submittedName>
        <fullName evidence="6">Unannotated protein</fullName>
    </submittedName>
</protein>
<dbReference type="Pfam" id="PF00753">
    <property type="entry name" value="Lactamase_B"/>
    <property type="match status" value="1"/>
</dbReference>
<keyword evidence="4" id="KW-0862">Zinc</keyword>
<accession>A0A6J7IEA5</accession>
<comment type="similarity">
    <text evidence="1">Belongs to the metallo-beta-lactamase superfamily.</text>
</comment>
<evidence type="ECO:0000256" key="3">
    <source>
        <dbReference type="ARBA" id="ARBA00022801"/>
    </source>
</evidence>
<dbReference type="PANTHER" id="PTHR42978">
    <property type="entry name" value="QUORUM-QUENCHING LACTONASE YTNP-RELATED-RELATED"/>
    <property type="match status" value="1"/>
</dbReference>
<dbReference type="GO" id="GO:0046872">
    <property type="term" value="F:metal ion binding"/>
    <property type="evidence" value="ECO:0007669"/>
    <property type="project" value="UniProtKB-KW"/>
</dbReference>
<dbReference type="InterPro" id="IPR036866">
    <property type="entry name" value="RibonucZ/Hydroxyglut_hydro"/>
</dbReference>
<evidence type="ECO:0000259" key="5">
    <source>
        <dbReference type="SMART" id="SM00849"/>
    </source>
</evidence>
<dbReference type="AlphaFoldDB" id="A0A6J7IEA5"/>
<keyword evidence="2" id="KW-0479">Metal-binding</keyword>
<name>A0A6J7IEA5_9ZZZZ</name>
<gene>
    <name evidence="6" type="ORF">UFOPK3674_01049</name>
</gene>
<reference evidence="6" key="1">
    <citation type="submission" date="2020-05" db="EMBL/GenBank/DDBJ databases">
        <authorList>
            <person name="Chiriac C."/>
            <person name="Salcher M."/>
            <person name="Ghai R."/>
            <person name="Kavagutti S V."/>
        </authorList>
    </citation>
    <scope>NUCLEOTIDE SEQUENCE</scope>
</reference>